<dbReference type="EC" id="3.2.1.82" evidence="5"/>
<dbReference type="GO" id="GO:0033917">
    <property type="term" value="F:exo-poly-alpha-galacturonosidase activity"/>
    <property type="evidence" value="ECO:0007669"/>
    <property type="project" value="UniProtKB-EC"/>
</dbReference>
<dbReference type="Pfam" id="PF00295">
    <property type="entry name" value="Glyco_hydro_28"/>
    <property type="match status" value="1"/>
</dbReference>
<dbReference type="SMART" id="SM00710">
    <property type="entry name" value="PbH1"/>
    <property type="match status" value="6"/>
</dbReference>
<gene>
    <name evidence="5" type="primary">pehX_1</name>
    <name evidence="5" type="ORF">Q31b_39360</name>
</gene>
<reference evidence="5 6" key="1">
    <citation type="submission" date="2019-02" db="EMBL/GenBank/DDBJ databases">
        <title>Deep-cultivation of Planctomycetes and their phenomic and genomic characterization uncovers novel biology.</title>
        <authorList>
            <person name="Wiegand S."/>
            <person name="Jogler M."/>
            <person name="Boedeker C."/>
            <person name="Pinto D."/>
            <person name="Vollmers J."/>
            <person name="Rivas-Marin E."/>
            <person name="Kohn T."/>
            <person name="Peeters S.H."/>
            <person name="Heuer A."/>
            <person name="Rast P."/>
            <person name="Oberbeckmann S."/>
            <person name="Bunk B."/>
            <person name="Jeske O."/>
            <person name="Meyerdierks A."/>
            <person name="Storesund J.E."/>
            <person name="Kallscheuer N."/>
            <person name="Luecker S."/>
            <person name="Lage O.M."/>
            <person name="Pohl T."/>
            <person name="Merkel B.J."/>
            <person name="Hornburger P."/>
            <person name="Mueller R.-W."/>
            <person name="Bruemmer F."/>
            <person name="Labrenz M."/>
            <person name="Spormann A.M."/>
            <person name="Op Den Camp H."/>
            <person name="Overmann J."/>
            <person name="Amann R."/>
            <person name="Jetten M.S.M."/>
            <person name="Mascher T."/>
            <person name="Medema M.H."/>
            <person name="Devos D.P."/>
            <person name="Kaster A.-K."/>
            <person name="Ovreas L."/>
            <person name="Rohde M."/>
            <person name="Galperin M.Y."/>
            <person name="Jogler C."/>
        </authorList>
    </citation>
    <scope>NUCLEOTIDE SEQUENCE [LARGE SCALE GENOMIC DNA]</scope>
    <source>
        <strain evidence="5 6">Q31b</strain>
    </source>
</reference>
<keyword evidence="6" id="KW-1185">Reference proteome</keyword>
<dbReference type="RefSeq" id="WP_146601163.1">
    <property type="nucleotide sequence ID" value="NZ_SJPY01000006.1"/>
</dbReference>
<evidence type="ECO:0000313" key="6">
    <source>
        <dbReference type="Proteomes" id="UP000315471"/>
    </source>
</evidence>
<dbReference type="InterPro" id="IPR000743">
    <property type="entry name" value="Glyco_hydro_28"/>
</dbReference>
<dbReference type="AlphaFoldDB" id="A0A5C6DQ33"/>
<dbReference type="GO" id="GO:0004650">
    <property type="term" value="F:polygalacturonase activity"/>
    <property type="evidence" value="ECO:0007669"/>
    <property type="project" value="InterPro"/>
</dbReference>
<dbReference type="InterPro" id="IPR051801">
    <property type="entry name" value="GH28_Enzymes"/>
</dbReference>
<proteinExistence type="inferred from homology"/>
<dbReference type="PANTHER" id="PTHR31339">
    <property type="entry name" value="PECTIN LYASE-RELATED"/>
    <property type="match status" value="1"/>
</dbReference>
<keyword evidence="3 4" id="KW-0326">Glycosidase</keyword>
<keyword evidence="2 4" id="KW-0378">Hydrolase</keyword>
<organism evidence="5 6">
    <name type="scientific">Novipirellula aureliae</name>
    <dbReference type="NCBI Taxonomy" id="2527966"/>
    <lineage>
        <taxon>Bacteria</taxon>
        <taxon>Pseudomonadati</taxon>
        <taxon>Planctomycetota</taxon>
        <taxon>Planctomycetia</taxon>
        <taxon>Pirellulales</taxon>
        <taxon>Pirellulaceae</taxon>
        <taxon>Novipirellula</taxon>
    </lineage>
</organism>
<dbReference type="InterPro" id="IPR011050">
    <property type="entry name" value="Pectin_lyase_fold/virulence"/>
</dbReference>
<evidence type="ECO:0000256" key="2">
    <source>
        <dbReference type="ARBA" id="ARBA00022801"/>
    </source>
</evidence>
<dbReference type="EMBL" id="SJPY01000006">
    <property type="protein sequence ID" value="TWU38858.1"/>
    <property type="molecule type" value="Genomic_DNA"/>
</dbReference>
<dbReference type="Proteomes" id="UP000315471">
    <property type="component" value="Unassembled WGS sequence"/>
</dbReference>
<dbReference type="InterPro" id="IPR006626">
    <property type="entry name" value="PbH1"/>
</dbReference>
<evidence type="ECO:0000313" key="5">
    <source>
        <dbReference type="EMBL" id="TWU38858.1"/>
    </source>
</evidence>
<accession>A0A5C6DQ33</accession>
<dbReference type="GO" id="GO:0005975">
    <property type="term" value="P:carbohydrate metabolic process"/>
    <property type="evidence" value="ECO:0007669"/>
    <property type="project" value="InterPro"/>
</dbReference>
<evidence type="ECO:0000256" key="3">
    <source>
        <dbReference type="ARBA" id="ARBA00023295"/>
    </source>
</evidence>
<dbReference type="Gene3D" id="2.160.20.10">
    <property type="entry name" value="Single-stranded right-handed beta-helix, Pectin lyase-like"/>
    <property type="match status" value="1"/>
</dbReference>
<dbReference type="SUPFAM" id="SSF51126">
    <property type="entry name" value="Pectin lyase-like"/>
    <property type="match status" value="1"/>
</dbReference>
<sequence>MTDLTVRFSAVLLSASIVVPNLLCSASAEEISTRIVNASNFGAQADGRTLNTKEFQAAIDATPAGGVLQIDSGQYIVGTLKLKSDFELRLMAGAELLGSASIADYARDIVGAVEAPAFDECLIYAKDANNLKITGEGVINGRGTRESFPVNIDGKLADRPMLIRFVDCSNVTFTGITLRDAASWCTHMVNCDNLIFKNVTLDSRVNTNNDGFDLDGCKNVLFEDCKIHSGDDGICPKSTTGRIFENMVVRNCRITSHTSAFKCGTSSAGGFRNISITDCDFSDTRMGAIKLMIVDGGVLEGIRISNILMNNVEGPLFIRLGSRGRQYTAPTEQVYATDVKSEGAPVGVVRDIHISDIRATIVSDKPERCGIMISGVPGHFVEGVTLENIQISYPGGGTEDQANRVVPEHEARYPEAFFFGTLPAWGAYVRHARNIKFKNVSMDVRSPDAREDIVLVDVEDFVQH</sequence>
<dbReference type="OrthoDB" id="9795222at2"/>
<comment type="similarity">
    <text evidence="1 4">Belongs to the glycosyl hydrolase 28 family.</text>
</comment>
<evidence type="ECO:0000256" key="1">
    <source>
        <dbReference type="ARBA" id="ARBA00008834"/>
    </source>
</evidence>
<dbReference type="PANTHER" id="PTHR31339:SF9">
    <property type="entry name" value="PLASMIN AND FIBRONECTIN-BINDING PROTEIN A"/>
    <property type="match status" value="1"/>
</dbReference>
<name>A0A5C6DQ33_9BACT</name>
<dbReference type="InterPro" id="IPR012334">
    <property type="entry name" value="Pectin_lyas_fold"/>
</dbReference>
<evidence type="ECO:0000256" key="4">
    <source>
        <dbReference type="RuleBase" id="RU361169"/>
    </source>
</evidence>
<comment type="caution">
    <text evidence="5">The sequence shown here is derived from an EMBL/GenBank/DDBJ whole genome shotgun (WGS) entry which is preliminary data.</text>
</comment>
<protein>
    <submittedName>
        <fullName evidence="5">Exo-poly-alpha-D-galacturonosidase</fullName>
        <ecNumber evidence="5">3.2.1.82</ecNumber>
    </submittedName>
</protein>